<feature type="compositionally biased region" description="Basic and acidic residues" evidence="1">
    <location>
        <begin position="84"/>
        <end position="101"/>
    </location>
</feature>
<proteinExistence type="predicted"/>
<gene>
    <name evidence="2" type="ORF">S06H3_08628</name>
    <name evidence="3" type="ORF">S06H3_48967</name>
</gene>
<evidence type="ECO:0000313" key="2">
    <source>
        <dbReference type="EMBL" id="GAI10122.1"/>
    </source>
</evidence>
<evidence type="ECO:0000313" key="3">
    <source>
        <dbReference type="EMBL" id="GAI32811.1"/>
    </source>
</evidence>
<reference evidence="3" key="1">
    <citation type="journal article" date="2014" name="Front. Microbiol.">
        <title>High frequency of phylogenetically diverse reductive dehalogenase-homologous genes in deep subseafloor sedimentary metagenomes.</title>
        <authorList>
            <person name="Kawai M."/>
            <person name="Futagami T."/>
            <person name="Toyoda A."/>
            <person name="Takaki Y."/>
            <person name="Nishi S."/>
            <person name="Hori S."/>
            <person name="Arai W."/>
            <person name="Tsubouchi T."/>
            <person name="Morono Y."/>
            <person name="Uchiyama I."/>
            <person name="Ito T."/>
            <person name="Fujiyama A."/>
            <person name="Inagaki F."/>
            <person name="Takami H."/>
        </authorList>
    </citation>
    <scope>NUCLEOTIDE SEQUENCE</scope>
    <source>
        <strain evidence="3">Expedition CK06-06</strain>
    </source>
</reference>
<dbReference type="EMBL" id="BARV01030878">
    <property type="protein sequence ID" value="GAI32811.1"/>
    <property type="molecule type" value="Genomic_DNA"/>
</dbReference>
<protein>
    <submittedName>
        <fullName evidence="3">Uncharacterized protein</fullName>
    </submittedName>
</protein>
<feature type="region of interest" description="Disordered" evidence="1">
    <location>
        <begin position="82"/>
        <end position="114"/>
    </location>
</feature>
<dbReference type="AlphaFoldDB" id="X1NRH4"/>
<dbReference type="EMBL" id="BARV01003667">
    <property type="protein sequence ID" value="GAI10122.1"/>
    <property type="molecule type" value="Genomic_DNA"/>
</dbReference>
<name>X1NRH4_9ZZZZ</name>
<evidence type="ECO:0000256" key="1">
    <source>
        <dbReference type="SAM" id="MobiDB-lite"/>
    </source>
</evidence>
<organism evidence="3">
    <name type="scientific">marine sediment metagenome</name>
    <dbReference type="NCBI Taxonomy" id="412755"/>
    <lineage>
        <taxon>unclassified sequences</taxon>
        <taxon>metagenomes</taxon>
        <taxon>ecological metagenomes</taxon>
    </lineage>
</organism>
<comment type="caution">
    <text evidence="3">The sequence shown here is derived from an EMBL/GenBank/DDBJ whole genome shotgun (WGS) entry which is preliminary data.</text>
</comment>
<sequence length="114" mass="12013">MPVSPETGLIVARGPPWSRRKWIQKAPPAWYRNADALSVPQKKACIALGEAAHAAYGTMGKTPYKGISMPAVAVKVAITVPKGEGAHGGKSKEKRRSDAHTAARASLDALKASI</sequence>
<accession>X1NRH4</accession>